<feature type="compositionally biased region" description="Polar residues" evidence="1">
    <location>
        <begin position="14"/>
        <end position="23"/>
    </location>
</feature>
<protein>
    <submittedName>
        <fullName evidence="2">Uncharacterized protein</fullName>
    </submittedName>
</protein>
<dbReference type="AlphaFoldDB" id="T1GKW5"/>
<feature type="region of interest" description="Disordered" evidence="1">
    <location>
        <begin position="150"/>
        <end position="200"/>
    </location>
</feature>
<evidence type="ECO:0000313" key="2">
    <source>
        <dbReference type="EnsemblMetazoa" id="MESCA004146-PA"/>
    </source>
</evidence>
<evidence type="ECO:0000256" key="1">
    <source>
        <dbReference type="SAM" id="MobiDB-lite"/>
    </source>
</evidence>
<dbReference type="HOGENOM" id="CLU_786616_0_0_1"/>
<dbReference type="Proteomes" id="UP000015102">
    <property type="component" value="Unassembled WGS sequence"/>
</dbReference>
<feature type="compositionally biased region" description="Basic and acidic residues" evidence="1">
    <location>
        <begin position="1"/>
        <end position="12"/>
    </location>
</feature>
<dbReference type="EnsemblMetazoa" id="MESCA004146-RA">
    <property type="protein sequence ID" value="MESCA004146-PA"/>
    <property type="gene ID" value="MESCA004146"/>
</dbReference>
<feature type="compositionally biased region" description="Basic and acidic residues" evidence="1">
    <location>
        <begin position="150"/>
        <end position="198"/>
    </location>
</feature>
<organism evidence="2 3">
    <name type="scientific">Megaselia scalaris</name>
    <name type="common">Humpbacked fly</name>
    <name type="synonym">Phora scalaris</name>
    <dbReference type="NCBI Taxonomy" id="36166"/>
    <lineage>
        <taxon>Eukaryota</taxon>
        <taxon>Metazoa</taxon>
        <taxon>Ecdysozoa</taxon>
        <taxon>Arthropoda</taxon>
        <taxon>Hexapoda</taxon>
        <taxon>Insecta</taxon>
        <taxon>Pterygota</taxon>
        <taxon>Neoptera</taxon>
        <taxon>Endopterygota</taxon>
        <taxon>Diptera</taxon>
        <taxon>Brachycera</taxon>
        <taxon>Muscomorpha</taxon>
        <taxon>Platypezoidea</taxon>
        <taxon>Phoridae</taxon>
        <taxon>Megaseliini</taxon>
        <taxon>Megaselia</taxon>
    </lineage>
</organism>
<reference evidence="2" key="2">
    <citation type="submission" date="2015-06" db="UniProtKB">
        <authorList>
            <consortium name="EnsemblMetazoa"/>
        </authorList>
    </citation>
    <scope>IDENTIFICATION</scope>
</reference>
<evidence type="ECO:0000313" key="3">
    <source>
        <dbReference type="Proteomes" id="UP000015102"/>
    </source>
</evidence>
<dbReference type="EMBL" id="CAQQ02000943">
    <property type="status" value="NOT_ANNOTATED_CDS"/>
    <property type="molecule type" value="Genomic_DNA"/>
</dbReference>
<proteinExistence type="predicted"/>
<keyword evidence="3" id="KW-1185">Reference proteome</keyword>
<feature type="region of interest" description="Disordered" evidence="1">
    <location>
        <begin position="1"/>
        <end position="23"/>
    </location>
</feature>
<reference evidence="3" key="1">
    <citation type="submission" date="2013-02" db="EMBL/GenBank/DDBJ databases">
        <authorList>
            <person name="Hughes D."/>
        </authorList>
    </citation>
    <scope>NUCLEOTIDE SEQUENCE</scope>
    <source>
        <strain>Durham</strain>
        <strain evidence="3">NC isolate 2 -- Noor lab</strain>
    </source>
</reference>
<name>T1GKW5_MEGSC</name>
<dbReference type="EMBL" id="CAQQ02000942">
    <property type="status" value="NOT_ANNOTATED_CDS"/>
    <property type="molecule type" value="Genomic_DNA"/>
</dbReference>
<sequence>MEIDNEKQKKPIENNIQKSGQDCVQENHETLILQDNENSKEGEIETNSVLEKTNEDKELTKSIFENQENNFENPVNITVPENEIIRSENSTENSTNSEFFNTNEDEKSKGFYLTDSVDEIQEYCEKNITIVDDDWRQYLTECSDFSEHSLNMKDKSTDKDTKESFSDNRINEEPRDIDNSNVGEDSKDTEDLNIRQESENINGTLNLEELFASYEQYELDQNKLQNENKPSDRPVIISDELLVPTSLPDNYLSSEPENVSKVLATLLPSTDNYSTIEPVFSEELLPRTDLESNSELIKHNAGSSEVNSNTLSSQCLNSKIVFVQNVHSRLEKRKPRMKRRKMKTTKIWNLTKM</sequence>
<accession>T1GKW5</accession>